<gene>
    <name evidence="1" type="ORF">K469DRAFT_270263</name>
</gene>
<name>A0A6A6DP78_9PEZI</name>
<dbReference type="EMBL" id="ML994656">
    <property type="protein sequence ID" value="KAF2180773.1"/>
    <property type="molecule type" value="Genomic_DNA"/>
</dbReference>
<evidence type="ECO:0008006" key="3">
    <source>
        <dbReference type="Google" id="ProtNLM"/>
    </source>
</evidence>
<organism evidence="1 2">
    <name type="scientific">Zopfia rhizophila CBS 207.26</name>
    <dbReference type="NCBI Taxonomy" id="1314779"/>
    <lineage>
        <taxon>Eukaryota</taxon>
        <taxon>Fungi</taxon>
        <taxon>Dikarya</taxon>
        <taxon>Ascomycota</taxon>
        <taxon>Pezizomycotina</taxon>
        <taxon>Dothideomycetes</taxon>
        <taxon>Dothideomycetes incertae sedis</taxon>
        <taxon>Zopfiaceae</taxon>
        <taxon>Zopfia</taxon>
    </lineage>
</organism>
<sequence>MKMDDGYLLPPPFSNNTTHLDCAIAGLCWRHVECCWTGSQTIRRRTEFPSWTWAGWAGTVTWTNLFTAETMDIKSLVDGFHCEFEDGTTLDLHRYNMQQHVSRPCTPRALRLSAWRVPPRMISLHGSESAPQWKIAEFVPELHVSYFEGNPSAFLEALREGQLEFIWVGKGLFHSYFLVVELHGASATRIGVGEAIFYRGKERYHRFAEDVRFETLKRDIYLI</sequence>
<dbReference type="Proteomes" id="UP000800200">
    <property type="component" value="Unassembled WGS sequence"/>
</dbReference>
<evidence type="ECO:0000313" key="2">
    <source>
        <dbReference type="Proteomes" id="UP000800200"/>
    </source>
</evidence>
<accession>A0A6A6DP78</accession>
<evidence type="ECO:0000313" key="1">
    <source>
        <dbReference type="EMBL" id="KAF2180773.1"/>
    </source>
</evidence>
<reference evidence="1" key="1">
    <citation type="journal article" date="2020" name="Stud. Mycol.">
        <title>101 Dothideomycetes genomes: a test case for predicting lifestyles and emergence of pathogens.</title>
        <authorList>
            <person name="Haridas S."/>
            <person name="Albert R."/>
            <person name="Binder M."/>
            <person name="Bloem J."/>
            <person name="Labutti K."/>
            <person name="Salamov A."/>
            <person name="Andreopoulos B."/>
            <person name="Baker S."/>
            <person name="Barry K."/>
            <person name="Bills G."/>
            <person name="Bluhm B."/>
            <person name="Cannon C."/>
            <person name="Castanera R."/>
            <person name="Culley D."/>
            <person name="Daum C."/>
            <person name="Ezra D."/>
            <person name="Gonzalez J."/>
            <person name="Henrissat B."/>
            <person name="Kuo A."/>
            <person name="Liang C."/>
            <person name="Lipzen A."/>
            <person name="Lutzoni F."/>
            <person name="Magnuson J."/>
            <person name="Mondo S."/>
            <person name="Nolan M."/>
            <person name="Ohm R."/>
            <person name="Pangilinan J."/>
            <person name="Park H.-J."/>
            <person name="Ramirez L."/>
            <person name="Alfaro M."/>
            <person name="Sun H."/>
            <person name="Tritt A."/>
            <person name="Yoshinaga Y."/>
            <person name="Zwiers L.-H."/>
            <person name="Turgeon B."/>
            <person name="Goodwin S."/>
            <person name="Spatafora J."/>
            <person name="Crous P."/>
            <person name="Grigoriev I."/>
        </authorList>
    </citation>
    <scope>NUCLEOTIDE SEQUENCE</scope>
    <source>
        <strain evidence="1">CBS 207.26</strain>
    </source>
</reference>
<protein>
    <recommendedName>
        <fullName evidence="3">Heterokaryon incompatibility domain-containing protein</fullName>
    </recommendedName>
</protein>
<keyword evidence="2" id="KW-1185">Reference proteome</keyword>
<dbReference type="AlphaFoldDB" id="A0A6A6DP78"/>
<proteinExistence type="predicted"/>